<evidence type="ECO:0000313" key="3">
    <source>
        <dbReference type="Proteomes" id="UP000623107"/>
    </source>
</evidence>
<dbReference type="Pfam" id="PF13560">
    <property type="entry name" value="HTH_31"/>
    <property type="match status" value="1"/>
</dbReference>
<dbReference type="Pfam" id="PF17765">
    <property type="entry name" value="MLTR_LBD"/>
    <property type="match status" value="1"/>
</dbReference>
<proteinExistence type="predicted"/>
<protein>
    <submittedName>
        <fullName evidence="2">Helix-turn-helix domain-containing protein</fullName>
    </submittedName>
</protein>
<dbReference type="InterPro" id="IPR010982">
    <property type="entry name" value="Lambda_DNA-bd_dom_sf"/>
</dbReference>
<dbReference type="EMBL" id="JABCQG010000068">
    <property type="protein sequence ID" value="MBF0860490.1"/>
    <property type="molecule type" value="Genomic_DNA"/>
</dbReference>
<organism evidence="2 3">
    <name type="scientific">Gluconobacter vitians</name>
    <dbReference type="NCBI Taxonomy" id="2728102"/>
    <lineage>
        <taxon>Bacteria</taxon>
        <taxon>Pseudomonadati</taxon>
        <taxon>Pseudomonadota</taxon>
        <taxon>Alphaproteobacteria</taxon>
        <taxon>Acetobacterales</taxon>
        <taxon>Acetobacteraceae</taxon>
        <taxon>Gluconobacter</taxon>
    </lineage>
</organism>
<dbReference type="CDD" id="cd00093">
    <property type="entry name" value="HTH_XRE"/>
    <property type="match status" value="1"/>
</dbReference>
<comment type="caution">
    <text evidence="2">The sequence shown here is derived from an EMBL/GenBank/DDBJ whole genome shotgun (WGS) entry which is preliminary data.</text>
</comment>
<gene>
    <name evidence="2" type="ORF">HKD24_15065</name>
</gene>
<dbReference type="RefSeq" id="WP_194260961.1">
    <property type="nucleotide sequence ID" value="NZ_JABCQG010000068.1"/>
</dbReference>
<keyword evidence="3" id="KW-1185">Reference proteome</keyword>
<reference evidence="2" key="2">
    <citation type="submission" date="2020-11" db="EMBL/GenBank/DDBJ databases">
        <title>Description of novel Gluconobacter species.</title>
        <authorList>
            <person name="Cleenwerck I."/>
            <person name="Cnockaert M."/>
            <person name="Borremans W."/>
            <person name="Wieme A.D."/>
            <person name="De Vuyst L."/>
            <person name="Vandamme P."/>
        </authorList>
    </citation>
    <scope>NUCLEOTIDE SEQUENCE</scope>
    <source>
        <strain evidence="2">LMG 31484</strain>
    </source>
</reference>
<evidence type="ECO:0000259" key="1">
    <source>
        <dbReference type="SMART" id="SM00530"/>
    </source>
</evidence>
<dbReference type="SMART" id="SM00530">
    <property type="entry name" value="HTH_XRE"/>
    <property type="match status" value="1"/>
</dbReference>
<feature type="domain" description="HTH cro/C1-type" evidence="1">
    <location>
        <begin position="14"/>
        <end position="85"/>
    </location>
</feature>
<dbReference type="Gene3D" id="1.10.260.40">
    <property type="entry name" value="lambda repressor-like DNA-binding domains"/>
    <property type="match status" value="1"/>
</dbReference>
<name>A0ABR9Y984_9PROT</name>
<dbReference type="Gene3D" id="3.30.450.180">
    <property type="match status" value="1"/>
</dbReference>
<sequence length="263" mass="29606">MSSSSSNEKALGVYLRNARLKLDPAALGFQTIRRRTPGLRREEVAQRAGLSVTWYTWLEQGRGGTPSAAALERLAGALMLTDAEREHLFLLGLGRAPEARYQKNMDVTPRLQRVLDQLDPSPAFIRSATWQMVAWNRAATELMTDFSLLPVEHRNILRLIFLDPRSRTLHPDWENTARFIVSAFRMDAARAGAAEAIEPLVAELCAASPEFRDMWHDRTVHTFEHGAKTFHHPVHGLQTFEVSTFAVDGRPDLILVTYCSVES</sequence>
<dbReference type="SUPFAM" id="SSF47413">
    <property type="entry name" value="lambda repressor-like DNA-binding domains"/>
    <property type="match status" value="1"/>
</dbReference>
<reference evidence="2" key="1">
    <citation type="submission" date="2020-04" db="EMBL/GenBank/DDBJ databases">
        <authorList>
            <person name="Sombolestani A."/>
        </authorList>
    </citation>
    <scope>NUCLEOTIDE SEQUENCE</scope>
    <source>
        <strain evidence="2">LMG 31484</strain>
    </source>
</reference>
<dbReference type="InterPro" id="IPR001387">
    <property type="entry name" value="Cro/C1-type_HTH"/>
</dbReference>
<evidence type="ECO:0000313" key="2">
    <source>
        <dbReference type="EMBL" id="MBF0860490.1"/>
    </source>
</evidence>
<dbReference type="InterPro" id="IPR041413">
    <property type="entry name" value="MLTR_LBD"/>
</dbReference>
<accession>A0ABR9Y984</accession>
<dbReference type="PANTHER" id="PTHR35010">
    <property type="entry name" value="BLL4672 PROTEIN-RELATED"/>
    <property type="match status" value="1"/>
</dbReference>
<dbReference type="PANTHER" id="PTHR35010:SF2">
    <property type="entry name" value="BLL4672 PROTEIN"/>
    <property type="match status" value="1"/>
</dbReference>
<dbReference type="Proteomes" id="UP000623107">
    <property type="component" value="Unassembled WGS sequence"/>
</dbReference>